<gene>
    <name evidence="2" type="ORF">AB205_0046700</name>
</gene>
<dbReference type="PANTHER" id="PTHR15510">
    <property type="entry name" value="SPERM-ASSOCIATED ANTIGEN 8"/>
    <property type="match status" value="1"/>
</dbReference>
<protein>
    <submittedName>
        <fullName evidence="2">Uncharacterized protein</fullName>
    </submittedName>
</protein>
<dbReference type="InterPro" id="IPR026124">
    <property type="entry name" value="Sperm-assoc_Ag8"/>
</dbReference>
<dbReference type="GO" id="GO:0008017">
    <property type="term" value="F:microtubule binding"/>
    <property type="evidence" value="ECO:0007669"/>
    <property type="project" value="InterPro"/>
</dbReference>
<reference evidence="3" key="1">
    <citation type="journal article" date="2017" name="Nat. Commun.">
        <title>The North American bullfrog draft genome provides insight into hormonal regulation of long noncoding RNA.</title>
        <authorList>
            <person name="Hammond S.A."/>
            <person name="Warren R.L."/>
            <person name="Vandervalk B.P."/>
            <person name="Kucuk E."/>
            <person name="Khan H."/>
            <person name="Gibb E.A."/>
            <person name="Pandoh P."/>
            <person name="Kirk H."/>
            <person name="Zhao Y."/>
            <person name="Jones M."/>
            <person name="Mungall A.J."/>
            <person name="Coope R."/>
            <person name="Pleasance S."/>
            <person name="Moore R.A."/>
            <person name="Holt R.A."/>
            <person name="Round J.M."/>
            <person name="Ohora S."/>
            <person name="Walle B.V."/>
            <person name="Veldhoen N."/>
            <person name="Helbing C.C."/>
            <person name="Birol I."/>
        </authorList>
    </citation>
    <scope>NUCLEOTIDE SEQUENCE [LARGE SCALE GENOMIC DNA]</scope>
</reference>
<dbReference type="GO" id="GO:0045944">
    <property type="term" value="P:positive regulation of transcription by RNA polymerase II"/>
    <property type="evidence" value="ECO:0007669"/>
    <property type="project" value="TreeGrafter"/>
</dbReference>
<keyword evidence="1" id="KW-0812">Transmembrane</keyword>
<evidence type="ECO:0000256" key="1">
    <source>
        <dbReference type="SAM" id="Phobius"/>
    </source>
</evidence>
<keyword evidence="1" id="KW-0472">Membrane</keyword>
<name>A0A2G9RUU1_AQUCT</name>
<accession>A0A2G9RUU1</accession>
<dbReference type="EMBL" id="KV933406">
    <property type="protein sequence ID" value="PIO31642.1"/>
    <property type="molecule type" value="Genomic_DNA"/>
</dbReference>
<proteinExistence type="predicted"/>
<dbReference type="Proteomes" id="UP000228934">
    <property type="component" value="Unassembled WGS sequence"/>
</dbReference>
<keyword evidence="3" id="KW-1185">Reference proteome</keyword>
<dbReference type="Pfam" id="PF22584">
    <property type="entry name" value="CFAP143"/>
    <property type="match status" value="1"/>
</dbReference>
<evidence type="ECO:0000313" key="2">
    <source>
        <dbReference type="EMBL" id="PIO31642.1"/>
    </source>
</evidence>
<dbReference type="PANTHER" id="PTHR15510:SF5">
    <property type="entry name" value="SPERM-ASSOCIATED ANTIGEN 8"/>
    <property type="match status" value="1"/>
</dbReference>
<organism evidence="2 3">
    <name type="scientific">Aquarana catesbeiana</name>
    <name type="common">American bullfrog</name>
    <name type="synonym">Rana catesbeiana</name>
    <dbReference type="NCBI Taxonomy" id="8400"/>
    <lineage>
        <taxon>Eukaryota</taxon>
        <taxon>Metazoa</taxon>
        <taxon>Chordata</taxon>
        <taxon>Craniata</taxon>
        <taxon>Vertebrata</taxon>
        <taxon>Euteleostomi</taxon>
        <taxon>Amphibia</taxon>
        <taxon>Batrachia</taxon>
        <taxon>Anura</taxon>
        <taxon>Neobatrachia</taxon>
        <taxon>Ranoidea</taxon>
        <taxon>Ranidae</taxon>
        <taxon>Aquarana</taxon>
    </lineage>
</organism>
<dbReference type="GO" id="GO:0005634">
    <property type="term" value="C:nucleus"/>
    <property type="evidence" value="ECO:0007669"/>
    <property type="project" value="TreeGrafter"/>
</dbReference>
<feature type="transmembrane region" description="Helical" evidence="1">
    <location>
        <begin position="157"/>
        <end position="180"/>
    </location>
</feature>
<dbReference type="GO" id="GO:0005737">
    <property type="term" value="C:cytoplasm"/>
    <property type="evidence" value="ECO:0007669"/>
    <property type="project" value="TreeGrafter"/>
</dbReference>
<sequence>MEPTEAVEEHTAVSRSPCLLSNWVEERATAVLDRDPSSMNPIGHGHAERHGHRGILTTQLLDQIADSTTHQDSYRKPISDPTRQTESGLLYGSGHHLLDREPAQCHGGIRRPEPGYSLQKEFSFLYPDIPVFGPTCSLQSGELSQHVSVILICTLDIIILIRSFNIIILIHTLDFIIIIIHMSHHRTWHSGHCKWHPRTLICMC</sequence>
<evidence type="ECO:0000313" key="3">
    <source>
        <dbReference type="Proteomes" id="UP000228934"/>
    </source>
</evidence>
<dbReference type="AlphaFoldDB" id="A0A2G9RUU1"/>
<keyword evidence="1" id="KW-1133">Transmembrane helix</keyword>